<evidence type="ECO:0000313" key="3">
    <source>
        <dbReference type="EMBL" id="NLS10723.1"/>
    </source>
</evidence>
<accession>A0A7X8TMG6</accession>
<dbReference type="EMBL" id="JABAHY010000013">
    <property type="protein sequence ID" value="NLS10723.1"/>
    <property type="molecule type" value="Genomic_DNA"/>
</dbReference>
<dbReference type="Proteomes" id="UP000523139">
    <property type="component" value="Unassembled WGS sequence"/>
</dbReference>
<dbReference type="RefSeq" id="WP_168888204.1">
    <property type="nucleotide sequence ID" value="NZ_JABAHY010000013.1"/>
</dbReference>
<keyword evidence="2" id="KW-0812">Transmembrane</keyword>
<feature type="transmembrane region" description="Helical" evidence="2">
    <location>
        <begin position="335"/>
        <end position="353"/>
    </location>
</feature>
<name>A0A7X8TMG6_9MICC</name>
<feature type="compositionally biased region" description="Polar residues" evidence="1">
    <location>
        <begin position="1"/>
        <end position="11"/>
    </location>
</feature>
<proteinExistence type="predicted"/>
<feature type="compositionally biased region" description="Basic and acidic residues" evidence="1">
    <location>
        <begin position="13"/>
        <end position="33"/>
    </location>
</feature>
<reference evidence="3 4" key="1">
    <citation type="submission" date="2020-04" db="EMBL/GenBank/DDBJ databases">
        <title>Nesterenkonia sp. nov., isolated from marine sediment.</title>
        <authorList>
            <person name="Zhang G."/>
        </authorList>
    </citation>
    <scope>NUCLEOTIDE SEQUENCE [LARGE SCALE GENOMIC DNA]</scope>
    <source>
        <strain evidence="3 4">MY13</strain>
    </source>
</reference>
<feature type="transmembrane region" description="Helical" evidence="2">
    <location>
        <begin position="248"/>
        <end position="269"/>
    </location>
</feature>
<sequence>MSEQNQGQESVTDGEHSPDVHGEDAVQDGEGKWSDDAEHLTIAIYSDPGRTSMWVRRLLKEEAEGWSRGADIILKQELIPLRPDETLDLDAVQKWAQEDEADITLVITEIPRMAGRSPKRAELHFADRLGIVSLPTLGPVFMRRCLRRELRRCVDALVYDSVDEARQKGGFTSRVEDQEGHETVYTTPSRFFPARLWTTLGMVVANEPLWSLRKLSGVFSAAAATGAFGIFFTTIWEMATFLPAWRLAAISVIAITIMVLWLILANRLWDRPKEVGGRREAFMYNASTLASLTVSVGLVYIGLFCTIIGMGLMLISPDFMSQTVGEGEFYNYVEIAWLSASMGTVAGAIGSNFDDDADLKKLTQGSREFQRYPRDSEQR</sequence>
<evidence type="ECO:0000313" key="4">
    <source>
        <dbReference type="Proteomes" id="UP000523139"/>
    </source>
</evidence>
<keyword evidence="2" id="KW-0472">Membrane</keyword>
<evidence type="ECO:0008006" key="5">
    <source>
        <dbReference type="Google" id="ProtNLM"/>
    </source>
</evidence>
<evidence type="ECO:0000256" key="2">
    <source>
        <dbReference type="SAM" id="Phobius"/>
    </source>
</evidence>
<keyword evidence="4" id="KW-1185">Reference proteome</keyword>
<evidence type="ECO:0000256" key="1">
    <source>
        <dbReference type="SAM" id="MobiDB-lite"/>
    </source>
</evidence>
<feature type="transmembrane region" description="Helical" evidence="2">
    <location>
        <begin position="215"/>
        <end position="236"/>
    </location>
</feature>
<comment type="caution">
    <text evidence="3">The sequence shown here is derived from an EMBL/GenBank/DDBJ whole genome shotgun (WGS) entry which is preliminary data.</text>
</comment>
<keyword evidence="2" id="KW-1133">Transmembrane helix</keyword>
<organism evidence="3 4">
    <name type="scientific">Nesterenkonia sedimenti</name>
    <dbReference type="NCBI Taxonomy" id="1463632"/>
    <lineage>
        <taxon>Bacteria</taxon>
        <taxon>Bacillati</taxon>
        <taxon>Actinomycetota</taxon>
        <taxon>Actinomycetes</taxon>
        <taxon>Micrococcales</taxon>
        <taxon>Micrococcaceae</taxon>
        <taxon>Nesterenkonia</taxon>
    </lineage>
</organism>
<feature type="transmembrane region" description="Helical" evidence="2">
    <location>
        <begin position="289"/>
        <end position="315"/>
    </location>
</feature>
<dbReference type="AlphaFoldDB" id="A0A7X8TMG6"/>
<protein>
    <recommendedName>
        <fullName evidence="5">5,10-methylene-tetrahydrofolate dehydrogenase</fullName>
    </recommendedName>
</protein>
<gene>
    <name evidence="3" type="ORF">HGQ17_12115</name>
</gene>
<feature type="region of interest" description="Disordered" evidence="1">
    <location>
        <begin position="1"/>
        <end position="33"/>
    </location>
</feature>